<comment type="caution">
    <text evidence="1">The sequence shown here is derived from an EMBL/GenBank/DDBJ whole genome shotgun (WGS) entry which is preliminary data.</text>
</comment>
<evidence type="ECO:0000313" key="1">
    <source>
        <dbReference type="EMBL" id="RKX69838.1"/>
    </source>
</evidence>
<accession>A0A660SGB2</accession>
<gene>
    <name evidence="1" type="ORF">DRP53_07005</name>
</gene>
<dbReference type="AlphaFoldDB" id="A0A660SGB2"/>
<dbReference type="EMBL" id="QNBE01000064">
    <property type="protein sequence ID" value="RKX69838.1"/>
    <property type="molecule type" value="Genomic_DNA"/>
</dbReference>
<name>A0A660SGB2_UNCW3</name>
<sequence>MVVFLFLICGPKIISPQKISKPIVVSSSPQHPSPYVGETLYYDDGSIYSAWAWYYGGRGWGYYFSTGTPNTTILAVGYRIYDTWPVPGLNTFTYRVTDWDGSAPSTTLDEGSITKTTGDWTWYDLPSAITDSDGDFCVFYIQEGNYPNCCGLSEDQAQEDPTPDWWTDGSSYGHGFPRNDFLIRVLIDSP</sequence>
<protein>
    <submittedName>
        <fullName evidence="1">Uncharacterized protein</fullName>
    </submittedName>
</protein>
<organism evidence="1 2">
    <name type="scientific">candidate division WOR-3 bacterium</name>
    <dbReference type="NCBI Taxonomy" id="2052148"/>
    <lineage>
        <taxon>Bacteria</taxon>
        <taxon>Bacteria division WOR-3</taxon>
    </lineage>
</organism>
<dbReference type="Proteomes" id="UP000268469">
    <property type="component" value="Unassembled WGS sequence"/>
</dbReference>
<reference evidence="1 2" key="1">
    <citation type="submission" date="2018-06" db="EMBL/GenBank/DDBJ databases">
        <title>Extensive metabolic versatility and redundancy in microbially diverse, dynamic hydrothermal sediments.</title>
        <authorList>
            <person name="Dombrowski N."/>
            <person name="Teske A."/>
            <person name="Baker B.J."/>
        </authorList>
    </citation>
    <scope>NUCLEOTIDE SEQUENCE [LARGE SCALE GENOMIC DNA]</scope>
    <source>
        <strain evidence="1">B36_G15</strain>
    </source>
</reference>
<evidence type="ECO:0000313" key="2">
    <source>
        <dbReference type="Proteomes" id="UP000268469"/>
    </source>
</evidence>
<proteinExistence type="predicted"/>